<dbReference type="GO" id="GO:0090313">
    <property type="term" value="P:regulation of protein targeting to membrane"/>
    <property type="evidence" value="ECO:0007669"/>
    <property type="project" value="TreeGrafter"/>
</dbReference>
<evidence type="ECO:0000259" key="1">
    <source>
        <dbReference type="Pfam" id="PF05170"/>
    </source>
</evidence>
<dbReference type="AlphaFoldDB" id="A0A1G7CVI2"/>
<keyword evidence="3" id="KW-1185">Reference proteome</keyword>
<gene>
    <name evidence="2" type="ORF">SAMN04487992_101162</name>
</gene>
<reference evidence="3" key="1">
    <citation type="submission" date="2016-10" db="EMBL/GenBank/DDBJ databases">
        <authorList>
            <person name="Varghese N."/>
            <person name="Submissions S."/>
        </authorList>
    </citation>
    <scope>NUCLEOTIDE SEQUENCE [LARGE SCALE GENOMIC DNA]</scope>
    <source>
        <strain evidence="3">DSM 24729</strain>
    </source>
</reference>
<dbReference type="GO" id="GO:0005886">
    <property type="term" value="C:plasma membrane"/>
    <property type="evidence" value="ECO:0007669"/>
    <property type="project" value="TreeGrafter"/>
</dbReference>
<dbReference type="PANTHER" id="PTHR30441">
    <property type="entry name" value="DUF748 DOMAIN-CONTAINING PROTEIN"/>
    <property type="match status" value="1"/>
</dbReference>
<dbReference type="PANTHER" id="PTHR30441:SF8">
    <property type="entry name" value="DUF748 DOMAIN-CONTAINING PROTEIN"/>
    <property type="match status" value="1"/>
</dbReference>
<organism evidence="2 3">
    <name type="scientific">Cellulophaga baltica</name>
    <dbReference type="NCBI Taxonomy" id="76594"/>
    <lineage>
        <taxon>Bacteria</taxon>
        <taxon>Pseudomonadati</taxon>
        <taxon>Bacteroidota</taxon>
        <taxon>Flavobacteriia</taxon>
        <taxon>Flavobacteriales</taxon>
        <taxon>Flavobacteriaceae</taxon>
        <taxon>Cellulophaga</taxon>
    </lineage>
</organism>
<dbReference type="InterPro" id="IPR052894">
    <property type="entry name" value="AsmA-related"/>
</dbReference>
<name>A0A1G7CVI2_9FLAO</name>
<evidence type="ECO:0000313" key="3">
    <source>
        <dbReference type="Proteomes" id="UP000182114"/>
    </source>
</evidence>
<dbReference type="EMBL" id="FNBD01000001">
    <property type="protein sequence ID" value="SDE43241.1"/>
    <property type="molecule type" value="Genomic_DNA"/>
</dbReference>
<sequence length="912" mass="98740">MKKKILKIVGIVLLLFIITLIAAPFFLKGKIAEIIKNKVNNSITATFDFEDADLTLFTSFPNAKLTMNNISLVNKAPFVGDTLFSSKEVALNMSINELFKGADEAIAISSLTIDGALVNILVNEEGVANYDIAVEDANAPAAEESEASSNFTFSMDSYAINNARIKYLDEATGMRFELVDMNHSGTGDLSLEKSELDTKTSGLVSFEMDSTNYLNKNPIKLDALIGVDLATSTYSFLKNEALINQLALVFDGFIKLNDDSQEIDISFKTPSSDFKNFLAVIPEEYSKNIENVKTTGNFSIAGRFNGIVDDTHIPKFKIDINSDNASFKYPDLPKAVRNVFIDTEITNETGIVDDTYVDIRKLSFMIDEDKFNMVANIKDLMGNTKVKSHIDGKMNLANIAKAYPVPVDLKLEGLLAADVNAAFDMASIENEKYENTNINGNLSLKNFVYNSEELKNPVKITSTAVTFNPKTVSLNELSGVTGKTDFSATGTINNLLGFMFNDENVEGNFNLKSNTFAVDDFMVEESVAEAEEVARTTTTTTAGTEQIKIPSFLDATINASAGTVLYDNLTLKDVSGTMIIKDEKATLQNMTSSIFNGKLAFNGEVSTKNETPTFAMKLGMDSFNISETFKALELFKVLAPVANAIQGKLNSDISISGMLNNDFTPNLATISGNLLAEIFGTEVDPNQTKVLSALNSKLSFLSLDKLDLKGLKTALSFDNGTVTVKPFTVNYQDIAVTVNGSHTFDQKMNYAAVLNVPSKYLGKDITSLIAKIDDKSLDNLTVPVTASIGGNYTSPTVTTDLTSGVKDLTSKLIEIEKQKLIAKGKDKATDLIGGLLSGNQAKKDSSATAVDTKTQVKDVLGGILSNKKETTTTTTTKTDSTAAATKNTAVKDAAKSVLGGFLNKKKKDTTNN</sequence>
<evidence type="ECO:0000313" key="2">
    <source>
        <dbReference type="EMBL" id="SDE43241.1"/>
    </source>
</evidence>
<dbReference type="Pfam" id="PF05170">
    <property type="entry name" value="AsmA"/>
    <property type="match status" value="1"/>
</dbReference>
<feature type="domain" description="AsmA" evidence="1">
    <location>
        <begin position="2"/>
        <end position="184"/>
    </location>
</feature>
<dbReference type="RefSeq" id="WP_074537102.1">
    <property type="nucleotide sequence ID" value="NZ_FNBD01000001.1"/>
</dbReference>
<protein>
    <submittedName>
        <fullName evidence="2">AsmA-like C-terminal region</fullName>
    </submittedName>
</protein>
<accession>A0A1G7CVI2</accession>
<dbReference type="eggNOG" id="COG2982">
    <property type="taxonomic scope" value="Bacteria"/>
</dbReference>
<proteinExistence type="predicted"/>
<dbReference type="Proteomes" id="UP000182114">
    <property type="component" value="Unassembled WGS sequence"/>
</dbReference>
<dbReference type="InterPro" id="IPR007844">
    <property type="entry name" value="AsmA"/>
</dbReference>